<dbReference type="Proteomes" id="UP000175616">
    <property type="component" value="Unassembled WGS sequence"/>
</dbReference>
<dbReference type="EMBL" id="LZYE01000303">
    <property type="protein sequence ID" value="OFC30756.1"/>
    <property type="molecule type" value="Genomic_DNA"/>
</dbReference>
<evidence type="ECO:0000313" key="1">
    <source>
        <dbReference type="EMBL" id="OFC30756.1"/>
    </source>
</evidence>
<organism evidence="1 2">
    <name type="scientific">Acidithiobacillus caldus</name>
    <dbReference type="NCBI Taxonomy" id="33059"/>
    <lineage>
        <taxon>Bacteria</taxon>
        <taxon>Pseudomonadati</taxon>
        <taxon>Pseudomonadota</taxon>
        <taxon>Acidithiobacillia</taxon>
        <taxon>Acidithiobacillales</taxon>
        <taxon>Acidithiobacillaceae</taxon>
        <taxon>Acidithiobacillus</taxon>
    </lineage>
</organism>
<gene>
    <name evidence="1" type="ORF">BAE27_11080</name>
</gene>
<protein>
    <submittedName>
        <fullName evidence="1">Uncharacterized protein</fullName>
    </submittedName>
</protein>
<comment type="caution">
    <text evidence="1">The sequence shown here is derived from an EMBL/GenBank/DDBJ whole genome shotgun (WGS) entry which is preliminary data.</text>
</comment>
<sequence>MVWSFGVVEDEPIGELLLETGEVGKEQVFVVVDEGFVDGATVAFGRDVHCRRLGLGLPRRVLPFREGLGEARLEFGTRARAEDLAVHVAGLPPSSWKGFFQRRAFCGPPKGA</sequence>
<evidence type="ECO:0000313" key="2">
    <source>
        <dbReference type="Proteomes" id="UP000175616"/>
    </source>
</evidence>
<proteinExistence type="predicted"/>
<reference evidence="1 2" key="1">
    <citation type="submission" date="2016-06" db="EMBL/GenBank/DDBJ databases">
        <title>Gene turnover analysis identifies the evolutionary adaptation of the extremophile Acidithiobacillus caldus.</title>
        <authorList>
            <person name="Zhang X."/>
        </authorList>
    </citation>
    <scope>NUCLEOTIDE SEQUENCE [LARGE SCALE GENOMIC DNA]</scope>
    <source>
        <strain evidence="1 2">DX</strain>
    </source>
</reference>
<name>A0A1E7YKZ5_9PROT</name>
<dbReference type="AlphaFoldDB" id="A0A1E7YKZ5"/>
<accession>A0A1E7YKZ5</accession>